<protein>
    <recommendedName>
        <fullName evidence="5">Transmembrane protein</fullName>
    </recommendedName>
</protein>
<organism evidence="3 4">
    <name type="scientific">Metarhizium anisopliae (strain ARSEF 549)</name>
    <dbReference type="NCBI Taxonomy" id="3151832"/>
    <lineage>
        <taxon>Eukaryota</taxon>
        <taxon>Fungi</taxon>
        <taxon>Dikarya</taxon>
        <taxon>Ascomycota</taxon>
        <taxon>Pezizomycotina</taxon>
        <taxon>Sordariomycetes</taxon>
        <taxon>Hypocreomycetidae</taxon>
        <taxon>Hypocreales</taxon>
        <taxon>Clavicipitaceae</taxon>
        <taxon>Metarhizium</taxon>
    </lineage>
</organism>
<comment type="caution">
    <text evidence="3">The sequence shown here is derived from an EMBL/GenBank/DDBJ whole genome shotgun (WGS) entry which is preliminary data.</text>
</comment>
<accession>A0A0B4GGK7</accession>
<dbReference type="VEuPathDB" id="FungiDB:MAN_04172"/>
<evidence type="ECO:0008006" key="5">
    <source>
        <dbReference type="Google" id="ProtNLM"/>
    </source>
</evidence>
<dbReference type="Proteomes" id="UP000031186">
    <property type="component" value="Unassembled WGS sequence"/>
</dbReference>
<reference evidence="3 4" key="1">
    <citation type="journal article" date="2014" name="Proc. Natl. Acad. Sci. U.S.A.">
        <title>Trajectory and genomic determinants of fungal-pathogen speciation and host adaptation.</title>
        <authorList>
            <person name="Hu X."/>
            <person name="Xiao G."/>
            <person name="Zheng P."/>
            <person name="Shang Y."/>
            <person name="Su Y."/>
            <person name="Zhang X."/>
            <person name="Liu X."/>
            <person name="Zhan S."/>
            <person name="St Leger R.J."/>
            <person name="Wang C."/>
        </authorList>
    </citation>
    <scope>NUCLEOTIDE SEQUENCE [LARGE SCALE GENOMIC DNA]</scope>
    <source>
        <strain evidence="3 4">ARSEF 549</strain>
    </source>
</reference>
<keyword evidence="2" id="KW-0812">Transmembrane</keyword>
<dbReference type="HOGENOM" id="CLU_1845559_0_0_1"/>
<name>A0A0B4GGK7_METAF</name>
<dbReference type="EMBL" id="AZNF01000004">
    <property type="protein sequence ID" value="KID67414.1"/>
    <property type="molecule type" value="Genomic_DNA"/>
</dbReference>
<evidence type="ECO:0000313" key="3">
    <source>
        <dbReference type="EMBL" id="KID67414.1"/>
    </source>
</evidence>
<proteinExistence type="predicted"/>
<keyword evidence="4" id="KW-1185">Reference proteome</keyword>
<feature type="non-terminal residue" evidence="3">
    <location>
        <position position="1"/>
    </location>
</feature>
<gene>
    <name evidence="3" type="ORF">MAN_04172</name>
</gene>
<sequence length="139" mass="15482">MTRGTWLVHRVLLHLRQPIATSSKFVLATKPRSWKSVARKLNRPPKKLARTAAAEAAQSTLGQQTIQTMLQQTSPQFAPTSVAMERQPRTSMNPPLESPKRSRMRLRLKSLLTIAAVLLLPLVALDAAINKSPSLQKKE</sequence>
<feature type="region of interest" description="Disordered" evidence="1">
    <location>
        <begin position="76"/>
        <end position="101"/>
    </location>
</feature>
<evidence type="ECO:0000256" key="1">
    <source>
        <dbReference type="SAM" id="MobiDB-lite"/>
    </source>
</evidence>
<keyword evidence="2" id="KW-1133">Transmembrane helix</keyword>
<feature type="transmembrane region" description="Helical" evidence="2">
    <location>
        <begin position="110"/>
        <end position="129"/>
    </location>
</feature>
<keyword evidence="2" id="KW-0472">Membrane</keyword>
<evidence type="ECO:0000313" key="4">
    <source>
        <dbReference type="Proteomes" id="UP000031186"/>
    </source>
</evidence>
<evidence type="ECO:0000256" key="2">
    <source>
        <dbReference type="SAM" id="Phobius"/>
    </source>
</evidence>
<dbReference type="AlphaFoldDB" id="A0A0B4GGK7"/>